<keyword evidence="2" id="KW-0012">Acyltransferase</keyword>
<evidence type="ECO:0000313" key="4">
    <source>
        <dbReference type="EMBL" id="QCP33595.1"/>
    </source>
</evidence>
<dbReference type="InterPro" id="IPR016181">
    <property type="entry name" value="Acyl_CoA_acyltransferase"/>
</dbReference>
<dbReference type="PANTHER" id="PTHR43420:SF12">
    <property type="entry name" value="N-ACETYLTRANSFERASE DOMAIN-CONTAINING PROTEIN"/>
    <property type="match status" value="1"/>
</dbReference>
<evidence type="ECO:0000259" key="3">
    <source>
        <dbReference type="PROSITE" id="PS51186"/>
    </source>
</evidence>
<dbReference type="CDD" id="cd04301">
    <property type="entry name" value="NAT_SF"/>
    <property type="match status" value="1"/>
</dbReference>
<accession>A0A4P8IAC9</accession>
<protein>
    <submittedName>
        <fullName evidence="4">GCN5-related N-acetyltransferase</fullName>
    </submittedName>
</protein>
<dbReference type="AlphaFoldDB" id="A0A4P8IAC9"/>
<name>A0A4P8IAC9_9FIRM</name>
<gene>
    <name evidence="4" type="ORF">AR1Y2_0141</name>
</gene>
<dbReference type="InterPro" id="IPR050680">
    <property type="entry name" value="YpeA/RimI_acetyltransf"/>
</dbReference>
<dbReference type="EMBL" id="CP040058">
    <property type="protein sequence ID" value="QCP33595.1"/>
    <property type="molecule type" value="Genomic_DNA"/>
</dbReference>
<evidence type="ECO:0000256" key="1">
    <source>
        <dbReference type="ARBA" id="ARBA00022679"/>
    </source>
</evidence>
<sequence>MEIRFLNQSDAPESVSYIYETSWKYAYKDIIPQSYLDNLEKGKWCEAIKNPDLCSLILLDDEKMIGTASYCPSRFISMSGFGEIVSLYLLPEYCGQGYGKFLLRAAIDGLAKMGYKNVFLWVLEENRSARSFYEKFGFYNSGDCLKDNIGGKELLELRYIYT</sequence>
<dbReference type="PROSITE" id="PS51186">
    <property type="entry name" value="GNAT"/>
    <property type="match status" value="1"/>
</dbReference>
<dbReference type="InterPro" id="IPR000182">
    <property type="entry name" value="GNAT_dom"/>
</dbReference>
<keyword evidence="1 4" id="KW-0808">Transferase</keyword>
<dbReference type="KEGG" id="arf:AR1Y2_0141"/>
<evidence type="ECO:0000256" key="2">
    <source>
        <dbReference type="ARBA" id="ARBA00023315"/>
    </source>
</evidence>
<evidence type="ECO:0000313" key="5">
    <source>
        <dbReference type="Proteomes" id="UP000298653"/>
    </source>
</evidence>
<dbReference type="OrthoDB" id="5292888at2"/>
<organism evidence="4 5">
    <name type="scientific">Anaerostipes rhamnosivorans</name>
    <dbReference type="NCBI Taxonomy" id="1229621"/>
    <lineage>
        <taxon>Bacteria</taxon>
        <taxon>Bacillati</taxon>
        <taxon>Bacillota</taxon>
        <taxon>Clostridia</taxon>
        <taxon>Lachnospirales</taxon>
        <taxon>Lachnospiraceae</taxon>
        <taxon>Anaerostipes</taxon>
    </lineage>
</organism>
<dbReference type="Gene3D" id="3.40.630.30">
    <property type="match status" value="1"/>
</dbReference>
<keyword evidence="5" id="KW-1185">Reference proteome</keyword>
<reference evidence="4 5" key="1">
    <citation type="submission" date="2019-05" db="EMBL/GenBank/DDBJ databases">
        <title>Complete genome sequencing of Anaerostipes rhamnosivorans.</title>
        <authorList>
            <person name="Bui T.P.N."/>
            <person name="de Vos W.M."/>
        </authorList>
    </citation>
    <scope>NUCLEOTIDE SEQUENCE [LARGE SCALE GENOMIC DNA]</scope>
    <source>
        <strain evidence="4 5">1y2</strain>
    </source>
</reference>
<feature type="domain" description="N-acetyltransferase" evidence="3">
    <location>
        <begin position="1"/>
        <end position="162"/>
    </location>
</feature>
<dbReference type="RefSeq" id="WP_137327247.1">
    <property type="nucleotide sequence ID" value="NZ_CP040058.1"/>
</dbReference>
<dbReference type="PANTHER" id="PTHR43420">
    <property type="entry name" value="ACETYLTRANSFERASE"/>
    <property type="match status" value="1"/>
</dbReference>
<dbReference type="SUPFAM" id="SSF55729">
    <property type="entry name" value="Acyl-CoA N-acyltransferases (Nat)"/>
    <property type="match status" value="1"/>
</dbReference>
<proteinExistence type="predicted"/>
<dbReference type="GO" id="GO:0016747">
    <property type="term" value="F:acyltransferase activity, transferring groups other than amino-acyl groups"/>
    <property type="evidence" value="ECO:0007669"/>
    <property type="project" value="InterPro"/>
</dbReference>
<dbReference type="Proteomes" id="UP000298653">
    <property type="component" value="Chromosome"/>
</dbReference>
<dbReference type="Pfam" id="PF00583">
    <property type="entry name" value="Acetyltransf_1"/>
    <property type="match status" value="1"/>
</dbReference>